<dbReference type="OrthoDB" id="10308934at2759"/>
<dbReference type="Proteomes" id="UP000237000">
    <property type="component" value="Unassembled WGS sequence"/>
</dbReference>
<dbReference type="GO" id="GO:0003676">
    <property type="term" value="F:nucleic acid binding"/>
    <property type="evidence" value="ECO:0007669"/>
    <property type="project" value="InterPro"/>
</dbReference>
<dbReference type="AlphaFoldDB" id="A0A2P5F2Q3"/>
<dbReference type="EMBL" id="JXTC01000069">
    <property type="protein sequence ID" value="PON92075.1"/>
    <property type="molecule type" value="Genomic_DNA"/>
</dbReference>
<evidence type="ECO:0000313" key="3">
    <source>
        <dbReference type="Proteomes" id="UP000237000"/>
    </source>
</evidence>
<dbReference type="GO" id="GO:0004523">
    <property type="term" value="F:RNA-DNA hybrid ribonuclease activity"/>
    <property type="evidence" value="ECO:0007669"/>
    <property type="project" value="InterPro"/>
</dbReference>
<protein>
    <recommendedName>
        <fullName evidence="1">RNase H type-1 domain-containing protein</fullName>
    </recommendedName>
</protein>
<accession>A0A2P5F2Q3</accession>
<feature type="domain" description="RNase H type-1" evidence="1">
    <location>
        <begin position="17"/>
        <end position="60"/>
    </location>
</feature>
<proteinExistence type="predicted"/>
<evidence type="ECO:0000259" key="1">
    <source>
        <dbReference type="Pfam" id="PF13456"/>
    </source>
</evidence>
<dbReference type="InterPro" id="IPR002156">
    <property type="entry name" value="RNaseH_domain"/>
</dbReference>
<reference evidence="3" key="1">
    <citation type="submission" date="2016-06" db="EMBL/GenBank/DDBJ databases">
        <title>Parallel loss of symbiosis genes in relatives of nitrogen-fixing non-legume Parasponia.</title>
        <authorList>
            <person name="Van Velzen R."/>
            <person name="Holmer R."/>
            <person name="Bu F."/>
            <person name="Rutten L."/>
            <person name="Van Zeijl A."/>
            <person name="Liu W."/>
            <person name="Santuari L."/>
            <person name="Cao Q."/>
            <person name="Sharma T."/>
            <person name="Shen D."/>
            <person name="Roswanjaya Y."/>
            <person name="Wardhani T."/>
            <person name="Kalhor M.S."/>
            <person name="Jansen J."/>
            <person name="Van den Hoogen J."/>
            <person name="Gungor B."/>
            <person name="Hartog M."/>
            <person name="Hontelez J."/>
            <person name="Verver J."/>
            <person name="Yang W.-C."/>
            <person name="Schijlen E."/>
            <person name="Repin R."/>
            <person name="Schilthuizen M."/>
            <person name="Schranz E."/>
            <person name="Heidstra R."/>
            <person name="Miyata K."/>
            <person name="Fedorova E."/>
            <person name="Kohlen W."/>
            <person name="Bisseling T."/>
            <person name="Smit S."/>
            <person name="Geurts R."/>
        </authorList>
    </citation>
    <scope>NUCLEOTIDE SEQUENCE [LARGE SCALE GENOMIC DNA]</scope>
    <source>
        <strain evidence="3">cv. RG33-2</strain>
    </source>
</reference>
<keyword evidence="3" id="KW-1185">Reference proteome</keyword>
<comment type="caution">
    <text evidence="2">The sequence shown here is derived from an EMBL/GenBank/DDBJ whole genome shotgun (WGS) entry which is preliminary data.</text>
</comment>
<dbReference type="Pfam" id="PF13456">
    <property type="entry name" value="RVT_3"/>
    <property type="match status" value="1"/>
</dbReference>
<name>A0A2P5F2Q3_TREOI</name>
<sequence length="70" mass="7734">MDNSSKWMVEGAVCSALGIRLAVDMGMRSVVFEGDCKVIVTTLKSTMEHLSWDARSILLDCKSKLNQLDV</sequence>
<dbReference type="InParanoid" id="A0A2P5F2Q3"/>
<gene>
    <name evidence="2" type="ORF">TorRG33x02_121470</name>
</gene>
<evidence type="ECO:0000313" key="2">
    <source>
        <dbReference type="EMBL" id="PON92075.1"/>
    </source>
</evidence>
<organism evidence="2 3">
    <name type="scientific">Trema orientale</name>
    <name type="common">Charcoal tree</name>
    <name type="synonym">Celtis orientalis</name>
    <dbReference type="NCBI Taxonomy" id="63057"/>
    <lineage>
        <taxon>Eukaryota</taxon>
        <taxon>Viridiplantae</taxon>
        <taxon>Streptophyta</taxon>
        <taxon>Embryophyta</taxon>
        <taxon>Tracheophyta</taxon>
        <taxon>Spermatophyta</taxon>
        <taxon>Magnoliopsida</taxon>
        <taxon>eudicotyledons</taxon>
        <taxon>Gunneridae</taxon>
        <taxon>Pentapetalae</taxon>
        <taxon>rosids</taxon>
        <taxon>fabids</taxon>
        <taxon>Rosales</taxon>
        <taxon>Cannabaceae</taxon>
        <taxon>Trema</taxon>
    </lineage>
</organism>